<dbReference type="PANTHER" id="PTHR43377:SF6">
    <property type="entry name" value="GFO_IDH_MOCA-LIKE OXIDOREDUCTASE N-TERMINAL DOMAIN-CONTAINING PROTEIN"/>
    <property type="match status" value="1"/>
</dbReference>
<feature type="domain" description="Gfo/Idh/MocA-like oxidoreductase N-terminal" evidence="1">
    <location>
        <begin position="4"/>
        <end position="118"/>
    </location>
</feature>
<dbReference type="SUPFAM" id="SSF55347">
    <property type="entry name" value="Glyceraldehyde-3-phosphate dehydrogenase-like, C-terminal domain"/>
    <property type="match status" value="1"/>
</dbReference>
<evidence type="ECO:0000313" key="3">
    <source>
        <dbReference type="EMBL" id="KAB0682983.1"/>
    </source>
</evidence>
<reference evidence="3 4" key="1">
    <citation type="submission" date="2019-09" db="EMBL/GenBank/DDBJ databases">
        <title>YIM 132180 draft genome.</title>
        <authorList>
            <person name="Zhang K."/>
        </authorList>
    </citation>
    <scope>NUCLEOTIDE SEQUENCE [LARGE SCALE GENOMIC DNA]</scope>
    <source>
        <strain evidence="3 4">YIM 132180</strain>
    </source>
</reference>
<sequence>MATRVAVVGCGQWGQNHVRALAEFGVLAAVADRDPAKAARFAERYGVRGLSPDEAVESADLDALVLALPAVVHGPVARRALAAAKDVLVEKPIALDPADALATAEAARRANRILMVGHVLRYHPVFQELARQVAARRIGAVRHIVAMRQGLGRFLGMDAVWDLAPHDLSLVLKIAGEAPVRIETMRRTVLSDDTDAADIALGFESGVSAEIHVSRVSPYRDRRFSVIGSEGMLTFDDLAPEGQKLAFHPHRVWREAPGGFGFRHADAEFIETEPGLPLDRELRHFLHCVEHRSEPETGAAEAVETVRILAQASPPPRD</sequence>
<evidence type="ECO:0000259" key="2">
    <source>
        <dbReference type="Pfam" id="PF22725"/>
    </source>
</evidence>
<dbReference type="EMBL" id="VZDO01000001">
    <property type="protein sequence ID" value="KAB0682983.1"/>
    <property type="molecule type" value="Genomic_DNA"/>
</dbReference>
<dbReference type="PANTHER" id="PTHR43377">
    <property type="entry name" value="BILIVERDIN REDUCTASE A"/>
    <property type="match status" value="1"/>
</dbReference>
<name>A0A7V7PTK1_9HYPH</name>
<dbReference type="InterPro" id="IPR055170">
    <property type="entry name" value="GFO_IDH_MocA-like_dom"/>
</dbReference>
<organism evidence="3 4">
    <name type="scientific">Plantimonas leprariae</name>
    <dbReference type="NCBI Taxonomy" id="2615207"/>
    <lineage>
        <taxon>Bacteria</taxon>
        <taxon>Pseudomonadati</taxon>
        <taxon>Pseudomonadota</taxon>
        <taxon>Alphaproteobacteria</taxon>
        <taxon>Hyphomicrobiales</taxon>
        <taxon>Aurantimonadaceae</taxon>
        <taxon>Plantimonas</taxon>
    </lineage>
</organism>
<feature type="domain" description="GFO/IDH/MocA-like oxidoreductase" evidence="2">
    <location>
        <begin position="126"/>
        <end position="233"/>
    </location>
</feature>
<dbReference type="Pfam" id="PF01408">
    <property type="entry name" value="GFO_IDH_MocA"/>
    <property type="match status" value="1"/>
</dbReference>
<protein>
    <submittedName>
        <fullName evidence="3">Gfo/Idh/MocA family oxidoreductase</fullName>
    </submittedName>
</protein>
<gene>
    <name evidence="3" type="ORF">F6X38_00010</name>
</gene>
<evidence type="ECO:0000259" key="1">
    <source>
        <dbReference type="Pfam" id="PF01408"/>
    </source>
</evidence>
<dbReference type="InterPro" id="IPR051450">
    <property type="entry name" value="Gfo/Idh/MocA_Oxidoreductases"/>
</dbReference>
<dbReference type="InterPro" id="IPR000683">
    <property type="entry name" value="Gfo/Idh/MocA-like_OxRdtase_N"/>
</dbReference>
<dbReference type="InterPro" id="IPR036291">
    <property type="entry name" value="NAD(P)-bd_dom_sf"/>
</dbReference>
<dbReference type="AlphaFoldDB" id="A0A7V7PTK1"/>
<dbReference type="GO" id="GO:0000166">
    <property type="term" value="F:nucleotide binding"/>
    <property type="evidence" value="ECO:0007669"/>
    <property type="project" value="InterPro"/>
</dbReference>
<dbReference type="Proteomes" id="UP000432089">
    <property type="component" value="Unassembled WGS sequence"/>
</dbReference>
<dbReference type="SUPFAM" id="SSF51735">
    <property type="entry name" value="NAD(P)-binding Rossmann-fold domains"/>
    <property type="match status" value="1"/>
</dbReference>
<comment type="caution">
    <text evidence="3">The sequence shown here is derived from an EMBL/GenBank/DDBJ whole genome shotgun (WGS) entry which is preliminary data.</text>
</comment>
<dbReference type="Gene3D" id="3.40.50.720">
    <property type="entry name" value="NAD(P)-binding Rossmann-like Domain"/>
    <property type="match status" value="1"/>
</dbReference>
<evidence type="ECO:0000313" key="4">
    <source>
        <dbReference type="Proteomes" id="UP000432089"/>
    </source>
</evidence>
<dbReference type="Pfam" id="PF22725">
    <property type="entry name" value="GFO_IDH_MocA_C3"/>
    <property type="match status" value="1"/>
</dbReference>
<accession>A0A7V7PTK1</accession>
<keyword evidence="4" id="KW-1185">Reference proteome</keyword>
<proteinExistence type="predicted"/>
<dbReference type="Gene3D" id="3.30.360.10">
    <property type="entry name" value="Dihydrodipicolinate Reductase, domain 2"/>
    <property type="match status" value="1"/>
</dbReference>